<keyword evidence="2" id="KW-1185">Reference proteome</keyword>
<proteinExistence type="predicted"/>
<protein>
    <submittedName>
        <fullName evidence="1">Uncharacterized protein</fullName>
    </submittedName>
</protein>
<sequence>MLSNQTRSSPLGADSASCAQATSSLHVDGQTGCCQTSRIGSATGSRQRSTSYQPEWLSQLYASLCFETNGRLLGLMIYVEDGVTVVRCGVRTFHLVQLVIHAMKVCSRAVPGEHPIRLSILVNGKPFELNFGCDQAASVAKSEIKRLKLPLQQSGVLPKGEPKRTPSQIMFSEPIFQTDAFVSSP</sequence>
<dbReference type="AlphaFoldDB" id="A0A5C6E629"/>
<organism evidence="1 2">
    <name type="scientific">Novipirellula aureliae</name>
    <dbReference type="NCBI Taxonomy" id="2527966"/>
    <lineage>
        <taxon>Bacteria</taxon>
        <taxon>Pseudomonadati</taxon>
        <taxon>Planctomycetota</taxon>
        <taxon>Planctomycetia</taxon>
        <taxon>Pirellulales</taxon>
        <taxon>Pirellulaceae</taxon>
        <taxon>Novipirellula</taxon>
    </lineage>
</organism>
<dbReference type="EMBL" id="SJPY01000003">
    <property type="protein sequence ID" value="TWU42946.1"/>
    <property type="molecule type" value="Genomic_DNA"/>
</dbReference>
<dbReference type="Proteomes" id="UP000315471">
    <property type="component" value="Unassembled WGS sequence"/>
</dbReference>
<name>A0A5C6E629_9BACT</name>
<evidence type="ECO:0000313" key="2">
    <source>
        <dbReference type="Proteomes" id="UP000315471"/>
    </source>
</evidence>
<accession>A0A5C6E629</accession>
<comment type="caution">
    <text evidence="1">The sequence shown here is derived from an EMBL/GenBank/DDBJ whole genome shotgun (WGS) entry which is preliminary data.</text>
</comment>
<gene>
    <name evidence="1" type="ORF">Q31b_19800</name>
</gene>
<reference evidence="1 2" key="1">
    <citation type="submission" date="2019-02" db="EMBL/GenBank/DDBJ databases">
        <title>Deep-cultivation of Planctomycetes and their phenomic and genomic characterization uncovers novel biology.</title>
        <authorList>
            <person name="Wiegand S."/>
            <person name="Jogler M."/>
            <person name="Boedeker C."/>
            <person name="Pinto D."/>
            <person name="Vollmers J."/>
            <person name="Rivas-Marin E."/>
            <person name="Kohn T."/>
            <person name="Peeters S.H."/>
            <person name="Heuer A."/>
            <person name="Rast P."/>
            <person name="Oberbeckmann S."/>
            <person name="Bunk B."/>
            <person name="Jeske O."/>
            <person name="Meyerdierks A."/>
            <person name="Storesund J.E."/>
            <person name="Kallscheuer N."/>
            <person name="Luecker S."/>
            <person name="Lage O.M."/>
            <person name="Pohl T."/>
            <person name="Merkel B.J."/>
            <person name="Hornburger P."/>
            <person name="Mueller R.-W."/>
            <person name="Bruemmer F."/>
            <person name="Labrenz M."/>
            <person name="Spormann A.M."/>
            <person name="Op Den Camp H."/>
            <person name="Overmann J."/>
            <person name="Amann R."/>
            <person name="Jetten M.S.M."/>
            <person name="Mascher T."/>
            <person name="Medema M.H."/>
            <person name="Devos D.P."/>
            <person name="Kaster A.-K."/>
            <person name="Ovreas L."/>
            <person name="Rohde M."/>
            <person name="Galperin M.Y."/>
            <person name="Jogler C."/>
        </authorList>
    </citation>
    <scope>NUCLEOTIDE SEQUENCE [LARGE SCALE GENOMIC DNA]</scope>
    <source>
        <strain evidence="1 2">Q31b</strain>
    </source>
</reference>
<evidence type="ECO:0000313" key="1">
    <source>
        <dbReference type="EMBL" id="TWU42946.1"/>
    </source>
</evidence>